<protein>
    <recommendedName>
        <fullName evidence="5">Type I restriction modification DNA specificity domain-containing protein</fullName>
    </recommendedName>
</protein>
<evidence type="ECO:0000259" key="5">
    <source>
        <dbReference type="Pfam" id="PF01420"/>
    </source>
</evidence>
<evidence type="ECO:0000256" key="1">
    <source>
        <dbReference type="ARBA" id="ARBA00010923"/>
    </source>
</evidence>
<dbReference type="HOGENOM" id="CLU_688447_0_0_7"/>
<comment type="similarity">
    <text evidence="1">Belongs to the type-I restriction system S methylase family.</text>
</comment>
<name>V8C6N9_9HELI</name>
<dbReference type="PANTHER" id="PTHR43140">
    <property type="entry name" value="TYPE-1 RESTRICTION ENZYME ECOKI SPECIFICITY PROTEIN"/>
    <property type="match status" value="1"/>
</dbReference>
<keyword evidence="7" id="KW-1185">Reference proteome</keyword>
<dbReference type="STRING" id="1357400.HMPREF2086_01461"/>
<evidence type="ECO:0000256" key="3">
    <source>
        <dbReference type="ARBA" id="ARBA00023125"/>
    </source>
</evidence>
<dbReference type="Gene3D" id="3.90.220.20">
    <property type="entry name" value="DNA methylase specificity domains"/>
    <property type="match status" value="2"/>
</dbReference>
<feature type="domain" description="Type I restriction modification DNA specificity" evidence="5">
    <location>
        <begin position="8"/>
        <end position="44"/>
    </location>
</feature>
<dbReference type="Proteomes" id="UP000018731">
    <property type="component" value="Unassembled WGS sequence"/>
</dbReference>
<dbReference type="eggNOG" id="COG0732">
    <property type="taxonomic scope" value="Bacteria"/>
</dbReference>
<dbReference type="PANTHER" id="PTHR43140:SF1">
    <property type="entry name" value="TYPE I RESTRICTION ENZYME ECOKI SPECIFICITY SUBUNIT"/>
    <property type="match status" value="1"/>
</dbReference>
<feature type="compositionally biased region" description="Basic and acidic residues" evidence="4">
    <location>
        <begin position="104"/>
        <end position="113"/>
    </location>
</feature>
<accession>V8C6N9</accession>
<dbReference type="GO" id="GO:0003677">
    <property type="term" value="F:DNA binding"/>
    <property type="evidence" value="ECO:0007669"/>
    <property type="project" value="UniProtKB-KW"/>
</dbReference>
<dbReference type="RefSeq" id="WP_023928196.1">
    <property type="nucleotide sequence ID" value="NZ_KI669455.1"/>
</dbReference>
<dbReference type="GO" id="GO:0009307">
    <property type="term" value="P:DNA restriction-modification system"/>
    <property type="evidence" value="ECO:0007669"/>
    <property type="project" value="UniProtKB-KW"/>
</dbReference>
<proteinExistence type="inferred from homology"/>
<dbReference type="Pfam" id="PF01420">
    <property type="entry name" value="Methylase_S"/>
    <property type="match status" value="2"/>
</dbReference>
<evidence type="ECO:0000313" key="6">
    <source>
        <dbReference type="EMBL" id="ETD23014.1"/>
    </source>
</evidence>
<organism evidence="6 7">
    <name type="scientific">Helicobacter macacae MIT 99-5501</name>
    <dbReference type="NCBI Taxonomy" id="1357400"/>
    <lineage>
        <taxon>Bacteria</taxon>
        <taxon>Pseudomonadati</taxon>
        <taxon>Campylobacterota</taxon>
        <taxon>Epsilonproteobacteria</taxon>
        <taxon>Campylobacterales</taxon>
        <taxon>Helicobacteraceae</taxon>
        <taxon>Helicobacter</taxon>
    </lineage>
</organism>
<dbReference type="EMBL" id="AZJI01000006">
    <property type="protein sequence ID" value="ETD23014.1"/>
    <property type="molecule type" value="Genomic_DNA"/>
</dbReference>
<sequence length="400" mass="44341">MQVARHLKKFLLKVFLNCKIPIPPLEIQRRIVKRLDEAFSRIESGTKHLKSAKNNLTKYKQSLLKSAFNGTLTQDCHLSLGKSTHLTHPLAPSAEGGGIRKVQSAREGERENSPRAMAGEQESSHALKSPLPQHEGHLGVGSTRNDDKVSPSLAEGARGWVSPLNDNALDCHADKSPRNDDKDLLNGKSANLPQGWTIKTLGEVLSSDKHAMKKGPFGSSLKKEFFVDSGIRVFEQYNPINQDSDWKRYFITQEKFKELESFKAGAGDLLISCSGTLGKILELPQNVEMGIINQALLKIRLDNTQILNGYFVHLFNSPNMQRIILENTIGSAIQNIASVKVLKQIKIPIPPLKIQKQIVAILEKHFTSVDKVRAYIDSCLSKAKQLKSSLLKSAFAGELV</sequence>
<dbReference type="REBASE" id="94929">
    <property type="entry name" value="S.Hma5501ORF1464P"/>
</dbReference>
<evidence type="ECO:0000313" key="7">
    <source>
        <dbReference type="Proteomes" id="UP000018731"/>
    </source>
</evidence>
<reference evidence="6 7" key="1">
    <citation type="journal article" date="2014" name="Genome Announc.">
        <title>Draft genome sequences of six enterohepatic helicobacter species isolated from humans and one from rhesus macaques.</title>
        <authorList>
            <person name="Shen Z."/>
            <person name="Sheh A."/>
            <person name="Young S.K."/>
            <person name="Abouelliel A."/>
            <person name="Ward D.V."/>
            <person name="Earl A.M."/>
            <person name="Fox J.G."/>
        </authorList>
    </citation>
    <scope>NUCLEOTIDE SEQUENCE [LARGE SCALE GENOMIC DNA]</scope>
    <source>
        <strain evidence="6 7">MIT 99-5501</strain>
    </source>
</reference>
<evidence type="ECO:0000256" key="4">
    <source>
        <dbReference type="SAM" id="MobiDB-lite"/>
    </source>
</evidence>
<feature type="domain" description="Type I restriction modification DNA specificity" evidence="5">
    <location>
        <begin position="193"/>
        <end position="367"/>
    </location>
</feature>
<dbReference type="InterPro" id="IPR044946">
    <property type="entry name" value="Restrct_endonuc_typeI_TRD_sf"/>
</dbReference>
<gene>
    <name evidence="6" type="ORF">HMPREF2086_01461</name>
</gene>
<comment type="caution">
    <text evidence="6">The sequence shown here is derived from an EMBL/GenBank/DDBJ whole genome shotgun (WGS) entry which is preliminary data.</text>
</comment>
<evidence type="ECO:0000256" key="2">
    <source>
        <dbReference type="ARBA" id="ARBA00022747"/>
    </source>
</evidence>
<keyword evidence="2" id="KW-0680">Restriction system</keyword>
<dbReference type="PATRIC" id="fig|1357400.3.peg.1954"/>
<feature type="region of interest" description="Disordered" evidence="4">
    <location>
        <begin position="87"/>
        <end position="165"/>
    </location>
</feature>
<dbReference type="AlphaFoldDB" id="V8C6N9"/>
<keyword evidence="3" id="KW-0238">DNA-binding</keyword>
<dbReference type="InterPro" id="IPR051212">
    <property type="entry name" value="Type-I_RE_S_subunit"/>
</dbReference>
<dbReference type="InterPro" id="IPR000055">
    <property type="entry name" value="Restrct_endonuc_typeI_TRD"/>
</dbReference>
<dbReference type="SUPFAM" id="SSF116734">
    <property type="entry name" value="DNA methylase specificity domain"/>
    <property type="match status" value="2"/>
</dbReference>